<evidence type="ECO:0000259" key="9">
    <source>
        <dbReference type="Pfam" id="PF00460"/>
    </source>
</evidence>
<gene>
    <name evidence="7" type="primary">flgK</name>
    <name evidence="12" type="ORF">BKA14_006740</name>
</gene>
<keyword evidence="13" id="KW-1185">Reference proteome</keyword>
<comment type="similarity">
    <text evidence="3 7">Belongs to the flagella basal body rod proteins family.</text>
</comment>
<dbReference type="GO" id="GO:0044780">
    <property type="term" value="P:bacterial-type flagellum assembly"/>
    <property type="evidence" value="ECO:0007669"/>
    <property type="project" value="InterPro"/>
</dbReference>
<accession>A0A7W7G557</accession>
<keyword evidence="6 7" id="KW-0975">Bacterial flagellum</keyword>
<comment type="caution">
    <text evidence="12">The sequence shown here is derived from an EMBL/GenBank/DDBJ whole genome shotgun (WGS) entry which is preliminary data.</text>
</comment>
<name>A0A7W7G557_9ACTN</name>
<evidence type="ECO:0000256" key="6">
    <source>
        <dbReference type="ARBA" id="ARBA00023143"/>
    </source>
</evidence>
<dbReference type="PANTHER" id="PTHR30033">
    <property type="entry name" value="FLAGELLAR HOOK-ASSOCIATED PROTEIN 1"/>
    <property type="match status" value="1"/>
</dbReference>
<evidence type="ECO:0000256" key="8">
    <source>
        <dbReference type="SAM" id="MobiDB-lite"/>
    </source>
</evidence>
<dbReference type="InterPro" id="IPR001444">
    <property type="entry name" value="Flag_bb_rod_N"/>
</dbReference>
<dbReference type="GO" id="GO:0009424">
    <property type="term" value="C:bacterial-type flagellum hook"/>
    <property type="evidence" value="ECO:0007669"/>
    <property type="project" value="UniProtKB-UniRule"/>
</dbReference>
<dbReference type="Pfam" id="PF06429">
    <property type="entry name" value="Flg_bbr_C"/>
    <property type="match status" value="1"/>
</dbReference>
<dbReference type="InterPro" id="IPR010930">
    <property type="entry name" value="Flg_bb/hook_C_dom"/>
</dbReference>
<feature type="domain" description="Flagellar hook-associated protein FlgK helical" evidence="11">
    <location>
        <begin position="101"/>
        <end position="332"/>
    </location>
</feature>
<dbReference type="InterPro" id="IPR053927">
    <property type="entry name" value="FlgK_helical"/>
</dbReference>
<dbReference type="SUPFAM" id="SSF64518">
    <property type="entry name" value="Phase 1 flagellin"/>
    <property type="match status" value="1"/>
</dbReference>
<dbReference type="AlphaFoldDB" id="A0A7W7G557"/>
<dbReference type="PRINTS" id="PR01005">
    <property type="entry name" value="FLGHOOKAP1"/>
</dbReference>
<feature type="domain" description="Flagellar basal body rod protein N-terminal" evidence="9">
    <location>
        <begin position="8"/>
        <end position="38"/>
    </location>
</feature>
<dbReference type="EMBL" id="JACHMF010000001">
    <property type="protein sequence ID" value="MBB4696592.1"/>
    <property type="molecule type" value="Genomic_DNA"/>
</dbReference>
<proteinExistence type="inferred from homology"/>
<dbReference type="RefSeq" id="WP_184954812.1">
    <property type="nucleotide sequence ID" value="NZ_BOMC01000022.1"/>
</dbReference>
<evidence type="ECO:0000256" key="2">
    <source>
        <dbReference type="ARBA" id="ARBA00004613"/>
    </source>
</evidence>
<comment type="subcellular location">
    <subcellularLocation>
        <location evidence="1 7">Bacterial flagellum</location>
    </subcellularLocation>
    <subcellularLocation>
        <location evidence="2 7">Secreted</location>
    </subcellularLocation>
</comment>
<keyword evidence="5 7" id="KW-0964">Secreted</keyword>
<evidence type="ECO:0000259" key="10">
    <source>
        <dbReference type="Pfam" id="PF06429"/>
    </source>
</evidence>
<dbReference type="Proteomes" id="UP000542742">
    <property type="component" value="Unassembled WGS sequence"/>
</dbReference>
<keyword evidence="12" id="KW-0966">Cell projection</keyword>
<evidence type="ECO:0000256" key="4">
    <source>
        <dbReference type="ARBA" id="ARBA00016244"/>
    </source>
</evidence>
<evidence type="ECO:0000256" key="3">
    <source>
        <dbReference type="ARBA" id="ARBA00009677"/>
    </source>
</evidence>
<dbReference type="GO" id="GO:0005198">
    <property type="term" value="F:structural molecule activity"/>
    <property type="evidence" value="ECO:0007669"/>
    <property type="project" value="UniProtKB-UniRule"/>
</dbReference>
<evidence type="ECO:0000313" key="12">
    <source>
        <dbReference type="EMBL" id="MBB4696592.1"/>
    </source>
</evidence>
<dbReference type="NCBIfam" id="TIGR02492">
    <property type="entry name" value="flgK_ends"/>
    <property type="match status" value="1"/>
</dbReference>
<protein>
    <recommendedName>
        <fullName evidence="4 7">Flagellar hook-associated protein 1</fullName>
        <shortName evidence="7">HAP1</shortName>
    </recommendedName>
</protein>
<evidence type="ECO:0000256" key="1">
    <source>
        <dbReference type="ARBA" id="ARBA00004365"/>
    </source>
</evidence>
<evidence type="ECO:0000313" key="13">
    <source>
        <dbReference type="Proteomes" id="UP000542742"/>
    </source>
</evidence>
<reference evidence="12 13" key="1">
    <citation type="submission" date="2020-08" db="EMBL/GenBank/DDBJ databases">
        <title>Sequencing the genomes of 1000 actinobacteria strains.</title>
        <authorList>
            <person name="Klenk H.-P."/>
        </authorList>
    </citation>
    <scope>NUCLEOTIDE SEQUENCE [LARGE SCALE GENOMIC DNA]</scope>
    <source>
        <strain evidence="12 13">DSM 45518</strain>
    </source>
</reference>
<dbReference type="Pfam" id="PF22638">
    <property type="entry name" value="FlgK_D1"/>
    <property type="match status" value="1"/>
</dbReference>
<dbReference type="Pfam" id="PF00460">
    <property type="entry name" value="Flg_bb_rod"/>
    <property type="match status" value="1"/>
</dbReference>
<dbReference type="GO" id="GO:0005576">
    <property type="term" value="C:extracellular region"/>
    <property type="evidence" value="ECO:0007669"/>
    <property type="project" value="UniProtKB-SubCell"/>
</dbReference>
<keyword evidence="12" id="KW-0282">Flagellum</keyword>
<feature type="region of interest" description="Disordered" evidence="8">
    <location>
        <begin position="404"/>
        <end position="426"/>
    </location>
</feature>
<evidence type="ECO:0000259" key="11">
    <source>
        <dbReference type="Pfam" id="PF22638"/>
    </source>
</evidence>
<sequence>MASSFSGINTALTSLYAQRRGLDITGQNIANANTEGYTKQRVRMASQTGSLNPGVYATTTQVGNGVTIAGVERGRNAYLDERGRTEHANSAYLQSQKAAYGQIESVLAEPSDTALQARLHDMWDGWNDVANNWQDPSTRSSLLEKSRTVAITLNDTRASLASQFGANRNEMSAYVDQVNTLADNIAHMNNQVVVARAAGLEANELQDQRDVAVMKLSELTGATTQAKTNGAVNVYMGTSPLVSDFSTRKLELSGPPNLDSWTPTTQVALKWSGTDTSATVGGTMGSMLDTMNTIIPGISGQLDDVAKGLADSVNALTTSGYDVNGDPGVAFFDGTNARDIKVAIDDPDKVAFSAGNPKAVPPAVAAIDNDRADELAALGTSQNGPDAKYQQMIGQLGVASQASSRRSEIQDAVRDQVDTSREAESGVNLDEEMTNLLTYQRGYEAASRVLTTIDSMLDQLINRTGLVGR</sequence>
<dbReference type="InterPro" id="IPR002371">
    <property type="entry name" value="FlgK"/>
</dbReference>
<evidence type="ECO:0000256" key="5">
    <source>
        <dbReference type="ARBA" id="ARBA00022525"/>
    </source>
</evidence>
<dbReference type="PANTHER" id="PTHR30033:SF1">
    <property type="entry name" value="FLAGELLAR HOOK-ASSOCIATED PROTEIN 1"/>
    <property type="match status" value="1"/>
</dbReference>
<organism evidence="12 13">
    <name type="scientific">Paractinoplanes abujensis</name>
    <dbReference type="NCBI Taxonomy" id="882441"/>
    <lineage>
        <taxon>Bacteria</taxon>
        <taxon>Bacillati</taxon>
        <taxon>Actinomycetota</taxon>
        <taxon>Actinomycetes</taxon>
        <taxon>Micromonosporales</taxon>
        <taxon>Micromonosporaceae</taxon>
        <taxon>Paractinoplanes</taxon>
    </lineage>
</organism>
<keyword evidence="12" id="KW-0969">Cilium</keyword>
<feature type="domain" description="Flagellar basal-body/hook protein C-terminal" evidence="10">
    <location>
        <begin position="424"/>
        <end position="462"/>
    </location>
</feature>
<evidence type="ECO:0000256" key="7">
    <source>
        <dbReference type="RuleBase" id="RU362065"/>
    </source>
</evidence>
<feature type="compositionally biased region" description="Basic and acidic residues" evidence="8">
    <location>
        <begin position="405"/>
        <end position="424"/>
    </location>
</feature>